<dbReference type="AlphaFoldDB" id="A0AAV7HF40"/>
<comment type="caution">
    <text evidence="1">The sequence shown here is derived from an EMBL/GenBank/DDBJ whole genome shotgun (WGS) entry which is preliminary data.</text>
</comment>
<reference evidence="1 2" key="1">
    <citation type="journal article" date="2021" name="J. Hered.">
        <title>A chromosome-level genome assembly of the parasitoid wasp, Cotesia glomerata (Hymenoptera: Braconidae).</title>
        <authorList>
            <person name="Pinto B.J."/>
            <person name="Weis J.J."/>
            <person name="Gamble T."/>
            <person name="Ode P.J."/>
            <person name="Paul R."/>
            <person name="Zaspel J.M."/>
        </authorList>
    </citation>
    <scope>NUCLEOTIDE SEQUENCE [LARGE SCALE GENOMIC DNA]</scope>
    <source>
        <strain evidence="1">CgM1</strain>
    </source>
</reference>
<dbReference type="EMBL" id="JAHXZJ010002982">
    <property type="protein sequence ID" value="KAH0535709.1"/>
    <property type="molecule type" value="Genomic_DNA"/>
</dbReference>
<evidence type="ECO:0000313" key="2">
    <source>
        <dbReference type="Proteomes" id="UP000826195"/>
    </source>
</evidence>
<protein>
    <submittedName>
        <fullName evidence="1">Uncharacterized protein</fullName>
    </submittedName>
</protein>
<accession>A0AAV7HF40</accession>
<dbReference type="Proteomes" id="UP000826195">
    <property type="component" value="Unassembled WGS sequence"/>
</dbReference>
<sequence>MIGVWRITEQKAKGRRKKDRGWEGCWGWCMLYGDREVLALARVIYFHRDISEAFPSCTNACFKMRMGITLELERPCTTREGLWYPESVLDISLQSSVCSMMKCHRMPNIVSWDIGQGLKQCVE</sequence>
<name>A0AAV7HF40_COTGL</name>
<keyword evidence="2" id="KW-1185">Reference proteome</keyword>
<proteinExistence type="predicted"/>
<organism evidence="1 2">
    <name type="scientific">Cotesia glomerata</name>
    <name type="common">Lepidopteran parasitic wasp</name>
    <name type="synonym">Apanteles glomeratus</name>
    <dbReference type="NCBI Taxonomy" id="32391"/>
    <lineage>
        <taxon>Eukaryota</taxon>
        <taxon>Metazoa</taxon>
        <taxon>Ecdysozoa</taxon>
        <taxon>Arthropoda</taxon>
        <taxon>Hexapoda</taxon>
        <taxon>Insecta</taxon>
        <taxon>Pterygota</taxon>
        <taxon>Neoptera</taxon>
        <taxon>Endopterygota</taxon>
        <taxon>Hymenoptera</taxon>
        <taxon>Apocrita</taxon>
        <taxon>Ichneumonoidea</taxon>
        <taxon>Braconidae</taxon>
        <taxon>Microgastrinae</taxon>
        <taxon>Cotesia</taxon>
    </lineage>
</organism>
<evidence type="ECO:0000313" key="1">
    <source>
        <dbReference type="EMBL" id="KAH0535709.1"/>
    </source>
</evidence>
<gene>
    <name evidence="1" type="ORF">KQX54_018376</name>
</gene>